<dbReference type="PANTHER" id="PTHR30455:SF2">
    <property type="entry name" value="TRANSCRIPTIONAL REPRESSOR NRDR"/>
    <property type="match status" value="1"/>
</dbReference>
<reference evidence="11" key="1">
    <citation type="submission" date="2016-11" db="EMBL/GenBank/DDBJ databases">
        <authorList>
            <person name="Varghese N."/>
            <person name="Submissions S."/>
        </authorList>
    </citation>
    <scope>NUCLEOTIDE SEQUENCE [LARGE SCALE GENOMIC DNA]</scope>
    <source>
        <strain evidence="11">ALO Sharm</strain>
    </source>
</reference>
<keyword evidence="8" id="KW-0862">Zinc</keyword>
<evidence type="ECO:0000259" key="9">
    <source>
        <dbReference type="PROSITE" id="PS51161"/>
    </source>
</evidence>
<evidence type="ECO:0000256" key="2">
    <source>
        <dbReference type="ARBA" id="ARBA00022741"/>
    </source>
</evidence>
<evidence type="ECO:0000256" key="1">
    <source>
        <dbReference type="ARBA" id="ARBA00022491"/>
    </source>
</evidence>
<evidence type="ECO:0000256" key="7">
    <source>
        <dbReference type="ARBA" id="ARBA00023163"/>
    </source>
</evidence>
<dbReference type="PANTHER" id="PTHR30455">
    <property type="entry name" value="TRANSCRIPTIONAL REPRESSOR NRDR"/>
    <property type="match status" value="1"/>
</dbReference>
<organism evidence="10 11">
    <name type="scientific">Halomonas caseinilytica</name>
    <dbReference type="NCBI Taxonomy" id="438744"/>
    <lineage>
        <taxon>Bacteria</taxon>
        <taxon>Pseudomonadati</taxon>
        <taxon>Pseudomonadota</taxon>
        <taxon>Gammaproteobacteria</taxon>
        <taxon>Oceanospirillales</taxon>
        <taxon>Halomonadaceae</taxon>
        <taxon>Halomonas</taxon>
    </lineage>
</organism>
<keyword evidence="6 8" id="KW-0238">DNA-binding</keyword>
<dbReference type="Pfam" id="PF03477">
    <property type="entry name" value="ATP-cone"/>
    <property type="match status" value="1"/>
</dbReference>
<protein>
    <recommendedName>
        <fullName evidence="8">Transcriptional repressor NrdR</fullName>
    </recommendedName>
</protein>
<keyword evidence="7 8" id="KW-0804">Transcription</keyword>
<keyword evidence="1 8" id="KW-0678">Repressor</keyword>
<comment type="function">
    <text evidence="8">Negatively regulates transcription of bacterial ribonucleotide reductase nrd genes and operons by binding to NrdR-boxes.</text>
</comment>
<dbReference type="HAMAP" id="MF_00440">
    <property type="entry name" value="NrdR"/>
    <property type="match status" value="1"/>
</dbReference>
<keyword evidence="4 8" id="KW-0067">ATP-binding</keyword>
<dbReference type="GO" id="GO:0005524">
    <property type="term" value="F:ATP binding"/>
    <property type="evidence" value="ECO:0007669"/>
    <property type="project" value="UniProtKB-UniRule"/>
</dbReference>
<evidence type="ECO:0000313" key="11">
    <source>
        <dbReference type="Proteomes" id="UP000184248"/>
    </source>
</evidence>
<gene>
    <name evidence="8" type="primary">nrdR</name>
    <name evidence="10" type="ORF">SAMN05192556_102329</name>
</gene>
<dbReference type="InterPro" id="IPR005144">
    <property type="entry name" value="ATP-cone_dom"/>
</dbReference>
<dbReference type="PROSITE" id="PS51161">
    <property type="entry name" value="ATP_CONE"/>
    <property type="match status" value="1"/>
</dbReference>
<keyword evidence="5 8" id="KW-0805">Transcription regulation</keyword>
<keyword evidence="8" id="KW-0479">Metal-binding</keyword>
<proteinExistence type="inferred from homology"/>
<dbReference type="InterPro" id="IPR003796">
    <property type="entry name" value="RNR_NrdR-like"/>
</dbReference>
<keyword evidence="3 8" id="KW-0863">Zinc-finger</keyword>
<keyword evidence="2 8" id="KW-0547">Nucleotide-binding</keyword>
<feature type="domain" description="ATP-cone" evidence="9">
    <location>
        <begin position="80"/>
        <end position="170"/>
    </location>
</feature>
<evidence type="ECO:0000256" key="8">
    <source>
        <dbReference type="HAMAP-Rule" id="MF_00440"/>
    </source>
</evidence>
<dbReference type="NCBIfam" id="TIGR00244">
    <property type="entry name" value="transcriptional regulator NrdR"/>
    <property type="match status" value="1"/>
</dbReference>
<dbReference type="GO" id="GO:0045892">
    <property type="term" value="P:negative regulation of DNA-templated transcription"/>
    <property type="evidence" value="ECO:0007669"/>
    <property type="project" value="UniProtKB-UniRule"/>
</dbReference>
<evidence type="ECO:0000256" key="5">
    <source>
        <dbReference type="ARBA" id="ARBA00023015"/>
    </source>
</evidence>
<dbReference type="EMBL" id="FRAL01000002">
    <property type="protein sequence ID" value="SHK32120.1"/>
    <property type="molecule type" value="Genomic_DNA"/>
</dbReference>
<dbReference type="AlphaFoldDB" id="A0A1M6RI66"/>
<comment type="cofactor">
    <cofactor evidence="8">
        <name>Zn(2+)</name>
        <dbReference type="ChEBI" id="CHEBI:29105"/>
    </cofactor>
    <text evidence="8">Binds 1 zinc ion.</text>
</comment>
<evidence type="ECO:0000256" key="3">
    <source>
        <dbReference type="ARBA" id="ARBA00022771"/>
    </source>
</evidence>
<accession>A0A1M6RI66</accession>
<name>A0A1M6RI66_9GAMM</name>
<dbReference type="InterPro" id="IPR055173">
    <property type="entry name" value="NrdR-like_N"/>
</dbReference>
<dbReference type="GO" id="GO:0003677">
    <property type="term" value="F:DNA binding"/>
    <property type="evidence" value="ECO:0007669"/>
    <property type="project" value="UniProtKB-KW"/>
</dbReference>
<evidence type="ECO:0000256" key="4">
    <source>
        <dbReference type="ARBA" id="ARBA00022840"/>
    </source>
</evidence>
<evidence type="ECO:0000256" key="6">
    <source>
        <dbReference type="ARBA" id="ARBA00023125"/>
    </source>
</evidence>
<dbReference type="GO" id="GO:0008270">
    <property type="term" value="F:zinc ion binding"/>
    <property type="evidence" value="ECO:0007669"/>
    <property type="project" value="UniProtKB-UniRule"/>
</dbReference>
<dbReference type="Pfam" id="PF22811">
    <property type="entry name" value="Zn_ribbon_NrdR"/>
    <property type="match status" value="1"/>
</dbReference>
<keyword evidence="11" id="KW-1185">Reference proteome</keyword>
<feature type="zinc finger region" evidence="8">
    <location>
        <begin position="34"/>
        <end position="65"/>
    </location>
</feature>
<sequence>MPVSGMQLGASTPSRYNTATRHFFNQYWVIAMHCPFCGANDTRVTDSRLVADGDQVRRRRQCAGCSERFTTYETAELVMPRVIKSDGSRELFDESKLRAGMLRALEKRPVSAESIEAAVERIRQTLRARGEREVHGRDVGEEVMHALKRLDQVAYIRFASVYRSFQDIDEFRAEIDRLAQEPSFRPDESGES</sequence>
<evidence type="ECO:0000313" key="10">
    <source>
        <dbReference type="EMBL" id="SHK32120.1"/>
    </source>
</evidence>
<dbReference type="Proteomes" id="UP000184248">
    <property type="component" value="Unassembled WGS sequence"/>
</dbReference>
<comment type="similarity">
    <text evidence="8">Belongs to the NrdR family.</text>
</comment>